<dbReference type="Proteomes" id="UP000677228">
    <property type="component" value="Unassembled WGS sequence"/>
</dbReference>
<dbReference type="AlphaFoldDB" id="A0A8S2GSZ4"/>
<gene>
    <name evidence="1" type="ORF">OVA965_LOCUS3367</name>
    <name evidence="2" type="ORF">TMI583_LOCUS3366</name>
</gene>
<organism evidence="2 3">
    <name type="scientific">Didymodactylos carnosus</name>
    <dbReference type="NCBI Taxonomy" id="1234261"/>
    <lineage>
        <taxon>Eukaryota</taxon>
        <taxon>Metazoa</taxon>
        <taxon>Spiralia</taxon>
        <taxon>Gnathifera</taxon>
        <taxon>Rotifera</taxon>
        <taxon>Eurotatoria</taxon>
        <taxon>Bdelloidea</taxon>
        <taxon>Philodinida</taxon>
        <taxon>Philodinidae</taxon>
        <taxon>Didymodactylos</taxon>
    </lineage>
</organism>
<accession>A0A8S2GSZ4</accession>
<name>A0A8S2GSZ4_9BILA</name>
<dbReference type="EMBL" id="CAJNOK010000803">
    <property type="protein sequence ID" value="CAF0776465.1"/>
    <property type="molecule type" value="Genomic_DNA"/>
</dbReference>
<sequence>MFGPAPRSQSDFLKLVAQDEILDEEDLPAPVALDVFKRLKDIGELNDISFIEACKNCVLEDQLMVQRVIVKTTRVVKNHEM</sequence>
<protein>
    <submittedName>
        <fullName evidence="2">Uncharacterized protein</fullName>
    </submittedName>
</protein>
<reference evidence="2" key="1">
    <citation type="submission" date="2021-02" db="EMBL/GenBank/DDBJ databases">
        <authorList>
            <person name="Nowell W R."/>
        </authorList>
    </citation>
    <scope>NUCLEOTIDE SEQUENCE</scope>
</reference>
<evidence type="ECO:0000313" key="2">
    <source>
        <dbReference type="EMBL" id="CAF3557725.1"/>
    </source>
</evidence>
<comment type="caution">
    <text evidence="2">The sequence shown here is derived from an EMBL/GenBank/DDBJ whole genome shotgun (WGS) entry which is preliminary data.</text>
</comment>
<proteinExistence type="predicted"/>
<evidence type="ECO:0000313" key="1">
    <source>
        <dbReference type="EMBL" id="CAF0776465.1"/>
    </source>
</evidence>
<evidence type="ECO:0000313" key="3">
    <source>
        <dbReference type="Proteomes" id="UP000682733"/>
    </source>
</evidence>
<dbReference type="EMBL" id="CAJOBA010000803">
    <property type="protein sequence ID" value="CAF3557725.1"/>
    <property type="molecule type" value="Genomic_DNA"/>
</dbReference>
<dbReference type="Proteomes" id="UP000682733">
    <property type="component" value="Unassembled WGS sequence"/>
</dbReference>